<dbReference type="InterPro" id="IPR025444">
    <property type="entry name" value="Monooxy_af470"/>
</dbReference>
<feature type="transmembrane region" description="Helical" evidence="1">
    <location>
        <begin position="6"/>
        <end position="31"/>
    </location>
</feature>
<evidence type="ECO:0008006" key="4">
    <source>
        <dbReference type="Google" id="ProtNLM"/>
    </source>
</evidence>
<protein>
    <recommendedName>
        <fullName evidence="4">DUF4188 domain-containing protein</fullName>
    </recommendedName>
</protein>
<evidence type="ECO:0000256" key="1">
    <source>
        <dbReference type="SAM" id="Phobius"/>
    </source>
</evidence>
<comment type="caution">
    <text evidence="2">The sequence shown here is derived from an EMBL/GenBank/DDBJ whole genome shotgun (WGS) entry which is preliminary data.</text>
</comment>
<proteinExistence type="predicted"/>
<sequence>MLLFFLVPLAVLGVLSTALVVFLLGVPLVTLPHGKSGQPRKLMAGRYTAPPPPTDVVAIIVGLQIRQLWRVTEWVPVVIANLSLLYGLSQGVGGEGFLSSQLFVGNPLINIQYWRSFDDLVAYSRRPANQHFVRWVKFSQKLKAGNVKSIGLFHEVYKAQPGTFEAIYLQMEPTGLGLACGMAPADTESTAAQRFEMRRPGTPQTNHKY</sequence>
<keyword evidence="1" id="KW-0812">Transmembrane</keyword>
<dbReference type="Pfam" id="PF13826">
    <property type="entry name" value="Monooxy_af470-like"/>
    <property type="match status" value="1"/>
</dbReference>
<gene>
    <name evidence="2" type="ORF">WJX74_000748</name>
</gene>
<keyword evidence="3" id="KW-1185">Reference proteome</keyword>
<dbReference type="Proteomes" id="UP001438707">
    <property type="component" value="Unassembled WGS sequence"/>
</dbReference>
<name>A0AAW1QB39_9CHLO</name>
<organism evidence="2 3">
    <name type="scientific">Apatococcus lobatus</name>
    <dbReference type="NCBI Taxonomy" id="904363"/>
    <lineage>
        <taxon>Eukaryota</taxon>
        <taxon>Viridiplantae</taxon>
        <taxon>Chlorophyta</taxon>
        <taxon>core chlorophytes</taxon>
        <taxon>Trebouxiophyceae</taxon>
        <taxon>Chlorellales</taxon>
        <taxon>Chlorellaceae</taxon>
        <taxon>Apatococcus</taxon>
    </lineage>
</organism>
<keyword evidence="1" id="KW-0472">Membrane</keyword>
<dbReference type="AlphaFoldDB" id="A0AAW1QB39"/>
<evidence type="ECO:0000313" key="2">
    <source>
        <dbReference type="EMBL" id="KAK9817499.1"/>
    </source>
</evidence>
<reference evidence="2 3" key="1">
    <citation type="journal article" date="2024" name="Nat. Commun.">
        <title>Phylogenomics reveals the evolutionary origins of lichenization in chlorophyte algae.</title>
        <authorList>
            <person name="Puginier C."/>
            <person name="Libourel C."/>
            <person name="Otte J."/>
            <person name="Skaloud P."/>
            <person name="Haon M."/>
            <person name="Grisel S."/>
            <person name="Petersen M."/>
            <person name="Berrin J.G."/>
            <person name="Delaux P.M."/>
            <person name="Dal Grande F."/>
            <person name="Keller J."/>
        </authorList>
    </citation>
    <scope>NUCLEOTIDE SEQUENCE [LARGE SCALE GENOMIC DNA]</scope>
    <source>
        <strain evidence="2 3">SAG 2145</strain>
    </source>
</reference>
<dbReference type="EMBL" id="JALJOS010000067">
    <property type="protein sequence ID" value="KAK9817499.1"/>
    <property type="molecule type" value="Genomic_DNA"/>
</dbReference>
<accession>A0AAW1QB39</accession>
<keyword evidence="1" id="KW-1133">Transmembrane helix</keyword>
<evidence type="ECO:0000313" key="3">
    <source>
        <dbReference type="Proteomes" id="UP001438707"/>
    </source>
</evidence>